<proteinExistence type="inferred from homology"/>
<dbReference type="Pfam" id="PF01276">
    <property type="entry name" value="OKR_DC_1"/>
    <property type="match status" value="1"/>
</dbReference>
<dbReference type="PROSITE" id="PS00703">
    <property type="entry name" value="OKR_DC_1"/>
    <property type="match status" value="1"/>
</dbReference>
<dbReference type="Pfam" id="PF03711">
    <property type="entry name" value="OKR_DC_1_C"/>
    <property type="match status" value="1"/>
</dbReference>
<dbReference type="InterPro" id="IPR008286">
    <property type="entry name" value="Prn/Lys/Arg_de-COase_C"/>
</dbReference>
<keyword evidence="4" id="KW-0663">Pyridoxal phosphate</keyword>
<dbReference type="Gene3D" id="3.90.100.10">
    <property type="entry name" value="Orn/Lys/Arg decarboxylase, C-terminal domain"/>
    <property type="match status" value="1"/>
</dbReference>
<evidence type="ECO:0000259" key="6">
    <source>
        <dbReference type="PROSITE" id="PS00703"/>
    </source>
</evidence>
<gene>
    <name evidence="7" type="ORF">EV139_0457</name>
</gene>
<evidence type="ECO:0000256" key="5">
    <source>
        <dbReference type="ARBA" id="ARBA00023239"/>
    </source>
</evidence>
<evidence type="ECO:0000256" key="4">
    <source>
        <dbReference type="ARBA" id="ARBA00022898"/>
    </source>
</evidence>
<evidence type="ECO:0000256" key="1">
    <source>
        <dbReference type="ARBA" id="ARBA00001933"/>
    </source>
</evidence>
<dbReference type="EMBL" id="SHKI01000002">
    <property type="protein sequence ID" value="RZT68730.1"/>
    <property type="molecule type" value="Genomic_DNA"/>
</dbReference>
<dbReference type="Proteomes" id="UP000291832">
    <property type="component" value="Unassembled WGS sequence"/>
</dbReference>
<dbReference type="InterPro" id="IPR036633">
    <property type="entry name" value="Prn/Lys/Arg_de-COase_C_sf"/>
</dbReference>
<dbReference type="PANTHER" id="PTHR43277">
    <property type="entry name" value="ARGININE DECARBOXYLASE"/>
    <property type="match status" value="1"/>
</dbReference>
<evidence type="ECO:0000256" key="3">
    <source>
        <dbReference type="ARBA" id="ARBA00022793"/>
    </source>
</evidence>
<dbReference type="SUPFAM" id="SSF55904">
    <property type="entry name" value="Ornithine decarboxylase C-terminal domain"/>
    <property type="match status" value="1"/>
</dbReference>
<dbReference type="InterPro" id="IPR052357">
    <property type="entry name" value="Orn_Lys_Arg_decarboxylase-I"/>
</dbReference>
<dbReference type="RefSeq" id="WP_130452684.1">
    <property type="nucleotide sequence ID" value="NZ_QYAG01000005.1"/>
</dbReference>
<name>A0A4Q7U7A2_9MICO</name>
<organism evidence="7 8">
    <name type="scientific">Leucobacter luti</name>
    <dbReference type="NCBI Taxonomy" id="340320"/>
    <lineage>
        <taxon>Bacteria</taxon>
        <taxon>Bacillati</taxon>
        <taxon>Actinomycetota</taxon>
        <taxon>Actinomycetes</taxon>
        <taxon>Micrococcales</taxon>
        <taxon>Microbacteriaceae</taxon>
        <taxon>Leucobacter</taxon>
    </lineage>
</organism>
<evidence type="ECO:0000313" key="7">
    <source>
        <dbReference type="EMBL" id="RZT68730.1"/>
    </source>
</evidence>
<dbReference type="Gene3D" id="3.40.640.10">
    <property type="entry name" value="Type I PLP-dependent aspartate aminotransferase-like (Major domain)"/>
    <property type="match status" value="1"/>
</dbReference>
<dbReference type="SUPFAM" id="SSF53383">
    <property type="entry name" value="PLP-dependent transferases"/>
    <property type="match status" value="1"/>
</dbReference>
<keyword evidence="8" id="KW-1185">Reference proteome</keyword>
<dbReference type="InterPro" id="IPR015421">
    <property type="entry name" value="PyrdxlP-dep_Trfase_major"/>
</dbReference>
<keyword evidence="5" id="KW-0456">Lyase</keyword>
<dbReference type="PANTHER" id="PTHR43277:SF4">
    <property type="entry name" value="ARGININE DECARBOXYLASE"/>
    <property type="match status" value="1"/>
</dbReference>
<feature type="domain" description="Orn/Lys/Arg decarboxylases family 1 pyridoxal-P attachment site" evidence="6">
    <location>
        <begin position="265"/>
        <end position="279"/>
    </location>
</feature>
<accession>A0A4Q7U7A2</accession>
<dbReference type="AlphaFoldDB" id="A0A4Q7U7A2"/>
<comment type="cofactor">
    <cofactor evidence="1">
        <name>pyridoxal 5'-phosphate</name>
        <dbReference type="ChEBI" id="CHEBI:597326"/>
    </cofactor>
</comment>
<dbReference type="InterPro" id="IPR015424">
    <property type="entry name" value="PyrdxlP-dep_Trfase"/>
</dbReference>
<sequence>MQTVSSATDPAATADAAVTSDPIADATFTTPVTAEIPAHQFETPYADALRSLAGHDWQRLHVPGHQASAANAPGVAGLVGEAALSIDFPMLFSGVDQETWRLVTPGRITPLMRAQELAAEAWGASRTWFITNGASGGNHVATTVVRALGTELVVQRSVHSSVIDGITHVGLTPHFVTGHVDTGLGSAHGVTAEQVETVLAAHPASAAVYIVSPSYFGAVADIAAIAQVAHAHDVPLIVDESWGSHFGLHPRLPVNAARLGADLIVSSTHKAVGSLTQSAMIQLGSGPHAAALEPLVDRVVRSHQSTSCSALLLASLDEARKNIVTRPELVEEALATAEEIRRRVRADRRFRDATPDILASPDAVTNDPFKIAIDTRGAGITGSDAHYQLLRDHRVYAELSTPSALLLLVGAVSPVDVDRFWDALQALPEAAIEPERPIVLPAPCERAMGLGEAFYSPVEVVPYEEAVGRISADSLAAYPPGVPNVLPGEILSAEVVAFLRATGAAPSGYVRGAADPALATFRVVA</sequence>
<keyword evidence="3" id="KW-0210">Decarboxylase</keyword>
<protein>
    <submittedName>
        <fullName evidence="7">Lysine decarboxylase</fullName>
    </submittedName>
</protein>
<dbReference type="OrthoDB" id="9815233at2"/>
<reference evidence="7 8" key="1">
    <citation type="journal article" date="2015" name="Stand. Genomic Sci.">
        <title>Genomic Encyclopedia of Bacterial and Archaeal Type Strains, Phase III: the genomes of soil and plant-associated and newly described type strains.</title>
        <authorList>
            <person name="Whitman W.B."/>
            <person name="Woyke T."/>
            <person name="Klenk H.P."/>
            <person name="Zhou Y."/>
            <person name="Lilburn T.G."/>
            <person name="Beck B.J."/>
            <person name="De Vos P."/>
            <person name="Vandamme P."/>
            <person name="Eisen J.A."/>
            <person name="Garrity G."/>
            <person name="Hugenholtz P."/>
            <person name="Kyrpides N.C."/>
        </authorList>
    </citation>
    <scope>NUCLEOTIDE SEQUENCE [LARGE SCALE GENOMIC DNA]</scope>
    <source>
        <strain evidence="7 8">RF6</strain>
    </source>
</reference>
<comment type="similarity">
    <text evidence="2">Belongs to the Orn/Lys/Arg decarboxylase class-I family.</text>
</comment>
<evidence type="ECO:0000313" key="8">
    <source>
        <dbReference type="Proteomes" id="UP000291832"/>
    </source>
</evidence>
<dbReference type="InterPro" id="IPR000310">
    <property type="entry name" value="Orn/Lys/Arg_deCO2ase_major_dom"/>
</dbReference>
<evidence type="ECO:0000256" key="2">
    <source>
        <dbReference type="ARBA" id="ARBA00010671"/>
    </source>
</evidence>
<comment type="caution">
    <text evidence="7">The sequence shown here is derived from an EMBL/GenBank/DDBJ whole genome shotgun (WGS) entry which is preliminary data.</text>
</comment>
<dbReference type="GO" id="GO:0016831">
    <property type="term" value="F:carboxy-lyase activity"/>
    <property type="evidence" value="ECO:0007669"/>
    <property type="project" value="UniProtKB-KW"/>
</dbReference>